<evidence type="ECO:0000256" key="7">
    <source>
        <dbReference type="SAM" id="Coils"/>
    </source>
</evidence>
<protein>
    <submittedName>
        <fullName evidence="8">DivIVA domain-containing protein</fullName>
    </submittedName>
</protein>
<dbReference type="EMBL" id="FQVL01000002">
    <property type="protein sequence ID" value="SHE64186.1"/>
    <property type="molecule type" value="Genomic_DNA"/>
</dbReference>
<evidence type="ECO:0000313" key="8">
    <source>
        <dbReference type="EMBL" id="SHE64186.1"/>
    </source>
</evidence>
<organism evidence="8 9">
    <name type="scientific">Seinonella peptonophila</name>
    <dbReference type="NCBI Taxonomy" id="112248"/>
    <lineage>
        <taxon>Bacteria</taxon>
        <taxon>Bacillati</taxon>
        <taxon>Bacillota</taxon>
        <taxon>Bacilli</taxon>
        <taxon>Bacillales</taxon>
        <taxon>Thermoactinomycetaceae</taxon>
        <taxon>Seinonella</taxon>
    </lineage>
</organism>
<gene>
    <name evidence="8" type="ORF">SAMN05444392_102179</name>
</gene>
<keyword evidence="4" id="KW-0132">Cell division</keyword>
<name>A0A1M4V5D2_9BACL</name>
<dbReference type="Pfam" id="PF05103">
    <property type="entry name" value="DivIVA"/>
    <property type="match status" value="1"/>
</dbReference>
<comment type="subcellular location">
    <subcellularLocation>
        <location evidence="1">Cytoplasm</location>
    </subcellularLocation>
</comment>
<evidence type="ECO:0000256" key="3">
    <source>
        <dbReference type="ARBA" id="ARBA00022490"/>
    </source>
</evidence>
<dbReference type="PANTHER" id="PTHR35794">
    <property type="entry name" value="CELL DIVISION PROTEIN DIVIVA"/>
    <property type="match status" value="1"/>
</dbReference>
<dbReference type="InterPro" id="IPR019933">
    <property type="entry name" value="DivIVA_domain"/>
</dbReference>
<accession>A0A1M4V5D2</accession>
<evidence type="ECO:0000256" key="4">
    <source>
        <dbReference type="ARBA" id="ARBA00022618"/>
    </source>
</evidence>
<evidence type="ECO:0000256" key="6">
    <source>
        <dbReference type="ARBA" id="ARBA00023306"/>
    </source>
</evidence>
<dbReference type="GO" id="GO:0051301">
    <property type="term" value="P:cell division"/>
    <property type="evidence" value="ECO:0007669"/>
    <property type="project" value="UniProtKB-KW"/>
</dbReference>
<dbReference type="PANTHER" id="PTHR35794:SF2">
    <property type="entry name" value="CELL DIVISION PROTEIN DIVIVA"/>
    <property type="match status" value="1"/>
</dbReference>
<evidence type="ECO:0000256" key="2">
    <source>
        <dbReference type="ARBA" id="ARBA00009008"/>
    </source>
</evidence>
<evidence type="ECO:0000256" key="5">
    <source>
        <dbReference type="ARBA" id="ARBA00023054"/>
    </source>
</evidence>
<keyword evidence="5 7" id="KW-0175">Coiled coil</keyword>
<dbReference type="AlphaFoldDB" id="A0A1M4V5D2"/>
<dbReference type="STRING" id="112248.SAMN05444392_102179"/>
<dbReference type="Proteomes" id="UP000184476">
    <property type="component" value="Unassembled WGS sequence"/>
</dbReference>
<comment type="similarity">
    <text evidence="2">Belongs to the DivIVA family.</text>
</comment>
<keyword evidence="6" id="KW-0131">Cell cycle</keyword>
<feature type="coiled-coil region" evidence="7">
    <location>
        <begin position="30"/>
        <end position="89"/>
    </location>
</feature>
<dbReference type="GO" id="GO:0005737">
    <property type="term" value="C:cytoplasm"/>
    <property type="evidence" value="ECO:0007669"/>
    <property type="project" value="UniProtKB-SubCell"/>
</dbReference>
<reference evidence="8 9" key="1">
    <citation type="submission" date="2016-11" db="EMBL/GenBank/DDBJ databases">
        <authorList>
            <person name="Jaros S."/>
            <person name="Januszkiewicz K."/>
            <person name="Wedrychowicz H."/>
        </authorList>
    </citation>
    <scope>NUCLEOTIDE SEQUENCE [LARGE SCALE GENOMIC DNA]</scope>
    <source>
        <strain evidence="8 9">DSM 44666</strain>
    </source>
</reference>
<dbReference type="InterPro" id="IPR007793">
    <property type="entry name" value="DivIVA_fam"/>
</dbReference>
<proteinExistence type="inferred from homology"/>
<dbReference type="RefSeq" id="WP_245815528.1">
    <property type="nucleotide sequence ID" value="NZ_FQVL01000002.1"/>
</dbReference>
<sequence>MRRLTPMEIYNKDFKQEMRGYNKDEVNEFLDLIIQNYEDLIQENESLREQLQKAKRNGGGGSRSGSADLSAYEEVIEEILMRLERIESNIF</sequence>
<keyword evidence="9" id="KW-1185">Reference proteome</keyword>
<dbReference type="Gene3D" id="6.10.250.660">
    <property type="match status" value="1"/>
</dbReference>
<keyword evidence="3" id="KW-0963">Cytoplasm</keyword>
<evidence type="ECO:0000313" key="9">
    <source>
        <dbReference type="Proteomes" id="UP000184476"/>
    </source>
</evidence>
<dbReference type="NCBIfam" id="TIGR03544">
    <property type="entry name" value="DivI1A_domain"/>
    <property type="match status" value="1"/>
</dbReference>
<evidence type="ECO:0000256" key="1">
    <source>
        <dbReference type="ARBA" id="ARBA00004496"/>
    </source>
</evidence>